<keyword evidence="1" id="KW-0812">Transmembrane</keyword>
<dbReference type="Proteomes" id="UP000256257">
    <property type="component" value="Unassembled WGS sequence"/>
</dbReference>
<evidence type="ECO:0000256" key="1">
    <source>
        <dbReference type="SAM" id="Phobius"/>
    </source>
</evidence>
<feature type="transmembrane region" description="Helical" evidence="1">
    <location>
        <begin position="18"/>
        <end position="36"/>
    </location>
</feature>
<proteinExistence type="predicted"/>
<comment type="caution">
    <text evidence="2">The sequence shown here is derived from an EMBL/GenBank/DDBJ whole genome shotgun (WGS) entry which is preliminary data.</text>
</comment>
<evidence type="ECO:0000313" key="2">
    <source>
        <dbReference type="EMBL" id="REC48365.1"/>
    </source>
</evidence>
<feature type="transmembrane region" description="Helical" evidence="1">
    <location>
        <begin position="275"/>
        <end position="291"/>
    </location>
</feature>
<feature type="transmembrane region" description="Helical" evidence="1">
    <location>
        <begin position="303"/>
        <end position="321"/>
    </location>
</feature>
<gene>
    <name evidence="2" type="ORF">DRF67_08375</name>
</gene>
<dbReference type="EMBL" id="QNVV01000005">
    <property type="protein sequence ID" value="REC48365.1"/>
    <property type="molecule type" value="Genomic_DNA"/>
</dbReference>
<keyword evidence="1" id="KW-1133">Transmembrane helix</keyword>
<feature type="transmembrane region" description="Helical" evidence="1">
    <location>
        <begin position="159"/>
        <end position="180"/>
    </location>
</feature>
<accession>A0A3D9B402</accession>
<protein>
    <submittedName>
        <fullName evidence="2">EpsG family protein</fullName>
    </submittedName>
</protein>
<dbReference type="Pfam" id="PF14897">
    <property type="entry name" value="EpsG"/>
    <property type="match status" value="1"/>
</dbReference>
<feature type="transmembrane region" description="Helical" evidence="1">
    <location>
        <begin position="192"/>
        <end position="211"/>
    </location>
</feature>
<dbReference type="AlphaFoldDB" id="A0A3D9B402"/>
<organism evidence="2 3">
    <name type="scientific">Chryseobacterium pennipullorum</name>
    <dbReference type="NCBI Taxonomy" id="2258963"/>
    <lineage>
        <taxon>Bacteria</taxon>
        <taxon>Pseudomonadati</taxon>
        <taxon>Bacteroidota</taxon>
        <taxon>Flavobacteriia</taxon>
        <taxon>Flavobacteriales</taxon>
        <taxon>Weeksellaceae</taxon>
        <taxon>Chryseobacterium group</taxon>
        <taxon>Chryseobacterium</taxon>
    </lineage>
</organism>
<keyword evidence="3" id="KW-1185">Reference proteome</keyword>
<feature type="transmembrane region" description="Helical" evidence="1">
    <location>
        <begin position="116"/>
        <end position="132"/>
    </location>
</feature>
<sequence length="365" mass="42584">MLIFSIQEVYGGKVDKKWFWLLGAYFIIIVGFRDNVGPDYGSYRGIYIYSDTKSYYSIFMKMLHLEGPENLDVEWLYTLINKVLLNVFNAPFYIVTFVIAIFAMYYKVEYTEDNTFYPFTFTLFMFIPNFFIGESGQIRQNLGTFIVYFAIRYIKDQKLLPYLFFIFLGSGIHSVCYLFLPMYWLARIPLNKTIMLLMIIGSIFLSPFEVYKVFGDFLGNMASESSLVEGFNGYVDKSVQRLNGGFGIPEAMMAILTFFLFVFDNPMKKLYPYYEYHRNYAVIGICLYFIFRNNPIFSSRLAGAFIGFSYIIIPNAMYVVSSRTKNLIYAFIIALVVFNFVVFASFNNIRAGKFSIDLYKNHILP</sequence>
<reference evidence="2 3" key="1">
    <citation type="submission" date="2018-06" db="EMBL/GenBank/DDBJ databases">
        <title>Novel Chryseobacterium species.</title>
        <authorList>
            <person name="Newman J."/>
            <person name="Hugo C."/>
            <person name="Oosthuizen L."/>
            <person name="Charimba G."/>
        </authorList>
    </citation>
    <scope>NUCLEOTIDE SEQUENCE [LARGE SCALE GENOMIC DNA]</scope>
    <source>
        <strain evidence="2 3">7_F195</strain>
    </source>
</reference>
<feature type="transmembrane region" description="Helical" evidence="1">
    <location>
        <begin position="83"/>
        <end position="104"/>
    </location>
</feature>
<name>A0A3D9B402_9FLAO</name>
<dbReference type="OrthoDB" id="1424730at2"/>
<keyword evidence="1" id="KW-0472">Membrane</keyword>
<dbReference type="InterPro" id="IPR049458">
    <property type="entry name" value="EpsG-like"/>
</dbReference>
<feature type="transmembrane region" description="Helical" evidence="1">
    <location>
        <begin position="246"/>
        <end position="263"/>
    </location>
</feature>
<evidence type="ECO:0000313" key="3">
    <source>
        <dbReference type="Proteomes" id="UP000256257"/>
    </source>
</evidence>
<feature type="transmembrane region" description="Helical" evidence="1">
    <location>
        <begin position="327"/>
        <end position="346"/>
    </location>
</feature>